<keyword evidence="1" id="KW-0472">Membrane</keyword>
<gene>
    <name evidence="2" type="ORF">GCM10009030_12260</name>
</gene>
<organism evidence="2 3">
    <name type="scientific">Haloarcula pellucida</name>
    <dbReference type="NCBI Taxonomy" id="1427151"/>
    <lineage>
        <taxon>Archaea</taxon>
        <taxon>Methanobacteriati</taxon>
        <taxon>Methanobacteriota</taxon>
        <taxon>Stenosarchaea group</taxon>
        <taxon>Halobacteria</taxon>
        <taxon>Halobacteriales</taxon>
        <taxon>Haloarculaceae</taxon>
        <taxon>Haloarcula</taxon>
    </lineage>
</organism>
<evidence type="ECO:0000256" key="1">
    <source>
        <dbReference type="SAM" id="Phobius"/>
    </source>
</evidence>
<keyword evidence="3" id="KW-1185">Reference proteome</keyword>
<feature type="transmembrane region" description="Helical" evidence="1">
    <location>
        <begin position="55"/>
        <end position="75"/>
    </location>
</feature>
<keyword evidence="1" id="KW-1133">Transmembrane helix</keyword>
<dbReference type="EMBL" id="BMOU01000001">
    <property type="protein sequence ID" value="GGN90364.1"/>
    <property type="molecule type" value="Genomic_DNA"/>
</dbReference>
<evidence type="ECO:0000313" key="2">
    <source>
        <dbReference type="EMBL" id="GGN90364.1"/>
    </source>
</evidence>
<feature type="transmembrane region" description="Helical" evidence="1">
    <location>
        <begin position="28"/>
        <end position="48"/>
    </location>
</feature>
<comment type="caution">
    <text evidence="2">The sequence shown here is derived from an EMBL/GenBank/DDBJ whole genome shotgun (WGS) entry which is preliminary data.</text>
</comment>
<keyword evidence="1" id="KW-0812">Transmembrane</keyword>
<evidence type="ECO:0000313" key="3">
    <source>
        <dbReference type="Proteomes" id="UP000605784"/>
    </source>
</evidence>
<dbReference type="RefSeq" id="WP_188995531.1">
    <property type="nucleotide sequence ID" value="NZ_BMOU01000001.1"/>
</dbReference>
<dbReference type="Proteomes" id="UP000605784">
    <property type="component" value="Unassembled WGS sequence"/>
</dbReference>
<name>A0A830GIL6_9EURY</name>
<reference evidence="2" key="1">
    <citation type="journal article" date="2014" name="Int. J. Syst. Evol. Microbiol.">
        <title>Complete genome sequence of Corynebacterium casei LMG S-19264T (=DSM 44701T), isolated from a smear-ripened cheese.</title>
        <authorList>
            <consortium name="US DOE Joint Genome Institute (JGI-PGF)"/>
            <person name="Walter F."/>
            <person name="Albersmeier A."/>
            <person name="Kalinowski J."/>
            <person name="Ruckert C."/>
        </authorList>
    </citation>
    <scope>NUCLEOTIDE SEQUENCE</scope>
    <source>
        <strain evidence="2">JCM 17820</strain>
    </source>
</reference>
<dbReference type="AlphaFoldDB" id="A0A830GIL6"/>
<protein>
    <submittedName>
        <fullName evidence="2">Uncharacterized protein</fullName>
    </submittedName>
</protein>
<reference evidence="2" key="2">
    <citation type="submission" date="2020-09" db="EMBL/GenBank/DDBJ databases">
        <authorList>
            <person name="Sun Q."/>
            <person name="Ohkuma M."/>
        </authorList>
    </citation>
    <scope>NUCLEOTIDE SEQUENCE</scope>
    <source>
        <strain evidence="2">JCM 17820</strain>
    </source>
</reference>
<accession>A0A830GIL6</accession>
<sequence length="131" mass="14169">MHSLTGALRPSTGAEVRSVFRRPTTLALFAYLVAATYLPVLAAAIGQVAPAAEPYVSPVAILLYVPAYLLSILVYDSPWGLENVVYAVEGFLGVSNSGLYYVGLVVTYYLCSVVLVWFGATVRRVVGRHRD</sequence>
<proteinExistence type="predicted"/>
<feature type="transmembrane region" description="Helical" evidence="1">
    <location>
        <begin position="99"/>
        <end position="120"/>
    </location>
</feature>